<protein>
    <recommendedName>
        <fullName evidence="4">BRISC and BRCA1-A complex member 1</fullName>
    </recommendedName>
    <alternativeName>
        <fullName evidence="14">Mediator of RAP80 interactions and targeting subunit of 40 kDa</fullName>
    </alternativeName>
    <alternativeName>
        <fullName evidence="15">New component of the BRCA1-A complex</fullName>
    </alternativeName>
</protein>
<evidence type="ECO:0000256" key="14">
    <source>
        <dbReference type="ARBA" id="ARBA00030984"/>
    </source>
</evidence>
<accession>A0AA38FEB5</accession>
<evidence type="ECO:0000256" key="12">
    <source>
        <dbReference type="ARBA" id="ARBA00023242"/>
    </source>
</evidence>
<evidence type="ECO:0000256" key="11">
    <source>
        <dbReference type="ARBA" id="ARBA00023204"/>
    </source>
</evidence>
<dbReference type="EMBL" id="JAHRHJ020000009">
    <property type="protein sequence ID" value="KAH9303219.1"/>
    <property type="molecule type" value="Genomic_DNA"/>
</dbReference>
<keyword evidence="7" id="KW-0227">DNA damage</keyword>
<keyword evidence="5" id="KW-0963">Cytoplasm</keyword>
<evidence type="ECO:0000256" key="15">
    <source>
        <dbReference type="ARBA" id="ARBA00031038"/>
    </source>
</evidence>
<dbReference type="GO" id="GO:0051301">
    <property type="term" value="P:cell division"/>
    <property type="evidence" value="ECO:0007669"/>
    <property type="project" value="UniProtKB-KW"/>
</dbReference>
<dbReference type="InterPro" id="IPR026126">
    <property type="entry name" value="BABAM1"/>
</dbReference>
<keyword evidence="10" id="KW-0156">Chromatin regulator</keyword>
<dbReference type="GO" id="GO:0045739">
    <property type="term" value="P:positive regulation of DNA repair"/>
    <property type="evidence" value="ECO:0007669"/>
    <property type="project" value="InterPro"/>
</dbReference>
<keyword evidence="18" id="KW-1185">Reference proteome</keyword>
<dbReference type="OMA" id="RPQHQWP"/>
<feature type="region of interest" description="Disordered" evidence="16">
    <location>
        <begin position="242"/>
        <end position="270"/>
    </location>
</feature>
<keyword evidence="6" id="KW-0132">Cell division</keyword>
<dbReference type="CDD" id="cd21502">
    <property type="entry name" value="vWA_BABAM1"/>
    <property type="match status" value="1"/>
</dbReference>
<evidence type="ECO:0000256" key="8">
    <source>
        <dbReference type="ARBA" id="ARBA00022776"/>
    </source>
</evidence>
<keyword evidence="8" id="KW-0498">Mitosis</keyword>
<sequence length="270" mass="30185">MQSRMDSVEGRGGGVTVNTMATVPPYNLLRLQHTFEDIILCIDTDRQMETEMKSMGAKGQALTRMDSVKQAILLFVHAKLAINPNHRFTLASLGHSATWRLREFTNDIGKIRVAVTGLAADALYLRSDLTHLFKMAATEAKSSRAQCRTLRVVLIYCRSSIVPDYPSHWPESQRLFCLDVLYLHDKPSRDNCPQKVYDALVDALECVSEHEGYIFENGAGLTRVLFQLTCILLSHPQQRCPQDDIKIPKSLKKPPPSDAIPGSASSQKES</sequence>
<dbReference type="GO" id="GO:0006325">
    <property type="term" value="P:chromatin organization"/>
    <property type="evidence" value="ECO:0007669"/>
    <property type="project" value="UniProtKB-KW"/>
</dbReference>
<evidence type="ECO:0000256" key="6">
    <source>
        <dbReference type="ARBA" id="ARBA00022618"/>
    </source>
</evidence>
<comment type="similarity">
    <text evidence="3">Belongs to the BABAM1 family.</text>
</comment>
<keyword evidence="12" id="KW-0539">Nucleus</keyword>
<evidence type="ECO:0000256" key="13">
    <source>
        <dbReference type="ARBA" id="ARBA00023306"/>
    </source>
</evidence>
<evidence type="ECO:0000256" key="10">
    <source>
        <dbReference type="ARBA" id="ARBA00022853"/>
    </source>
</evidence>
<dbReference type="AlphaFoldDB" id="A0AA38FEB5"/>
<dbReference type="PANTHER" id="PTHR15660">
    <property type="entry name" value="BRISC AND BRCA1-A COMPLEX MEMBER 1"/>
    <property type="match status" value="1"/>
</dbReference>
<dbReference type="SUPFAM" id="SSF53300">
    <property type="entry name" value="vWA-like"/>
    <property type="match status" value="1"/>
</dbReference>
<evidence type="ECO:0000256" key="2">
    <source>
        <dbReference type="ARBA" id="ARBA00004496"/>
    </source>
</evidence>
<dbReference type="Gene3D" id="3.40.50.410">
    <property type="entry name" value="von Willebrand factor, type A domain"/>
    <property type="match status" value="1"/>
</dbReference>
<dbReference type="GO" id="GO:0070552">
    <property type="term" value="C:BRISC complex"/>
    <property type="evidence" value="ECO:0007669"/>
    <property type="project" value="InterPro"/>
</dbReference>
<keyword evidence="11" id="KW-0234">DNA repair</keyword>
<comment type="subcellular location">
    <subcellularLocation>
        <location evidence="2">Cytoplasm</location>
    </subcellularLocation>
    <subcellularLocation>
        <location evidence="1">Nucleus</location>
    </subcellularLocation>
</comment>
<evidence type="ECO:0000256" key="1">
    <source>
        <dbReference type="ARBA" id="ARBA00004123"/>
    </source>
</evidence>
<comment type="caution">
    <text evidence="17">The sequence shown here is derived from an EMBL/GenBank/DDBJ whole genome shotgun (WGS) entry which is preliminary data.</text>
</comment>
<organism evidence="17 18">
    <name type="scientific">Taxus chinensis</name>
    <name type="common">Chinese yew</name>
    <name type="synonym">Taxus wallichiana var. chinensis</name>
    <dbReference type="NCBI Taxonomy" id="29808"/>
    <lineage>
        <taxon>Eukaryota</taxon>
        <taxon>Viridiplantae</taxon>
        <taxon>Streptophyta</taxon>
        <taxon>Embryophyta</taxon>
        <taxon>Tracheophyta</taxon>
        <taxon>Spermatophyta</taxon>
        <taxon>Pinopsida</taxon>
        <taxon>Pinidae</taxon>
        <taxon>Conifers II</taxon>
        <taxon>Cupressales</taxon>
        <taxon>Taxaceae</taxon>
        <taxon>Taxus</taxon>
    </lineage>
</organism>
<proteinExistence type="inferred from homology"/>
<dbReference type="InterPro" id="IPR036465">
    <property type="entry name" value="vWFA_dom_sf"/>
</dbReference>
<dbReference type="PANTHER" id="PTHR15660:SF1">
    <property type="entry name" value="BRISC AND BRCA1-A COMPLEX MEMBER 1"/>
    <property type="match status" value="1"/>
</dbReference>
<gene>
    <name evidence="17" type="ORF">KI387_014802</name>
</gene>
<evidence type="ECO:0000256" key="3">
    <source>
        <dbReference type="ARBA" id="ARBA00010809"/>
    </source>
</evidence>
<dbReference type="GO" id="GO:0005737">
    <property type="term" value="C:cytoplasm"/>
    <property type="evidence" value="ECO:0007669"/>
    <property type="project" value="UniProtKB-SubCell"/>
</dbReference>
<dbReference type="Proteomes" id="UP000824469">
    <property type="component" value="Unassembled WGS sequence"/>
</dbReference>
<evidence type="ECO:0000256" key="5">
    <source>
        <dbReference type="ARBA" id="ARBA00022490"/>
    </source>
</evidence>
<dbReference type="GO" id="GO:0006281">
    <property type="term" value="P:DNA repair"/>
    <property type="evidence" value="ECO:0007669"/>
    <property type="project" value="UniProtKB-KW"/>
</dbReference>
<evidence type="ECO:0000256" key="9">
    <source>
        <dbReference type="ARBA" id="ARBA00022786"/>
    </source>
</evidence>
<evidence type="ECO:0000256" key="7">
    <source>
        <dbReference type="ARBA" id="ARBA00022763"/>
    </source>
</evidence>
<evidence type="ECO:0000313" key="18">
    <source>
        <dbReference type="Proteomes" id="UP000824469"/>
    </source>
</evidence>
<name>A0AA38FEB5_TAXCH</name>
<reference evidence="17 18" key="1">
    <citation type="journal article" date="2021" name="Nat. Plants">
        <title>The Taxus genome provides insights into paclitaxel biosynthesis.</title>
        <authorList>
            <person name="Xiong X."/>
            <person name="Gou J."/>
            <person name="Liao Q."/>
            <person name="Li Y."/>
            <person name="Zhou Q."/>
            <person name="Bi G."/>
            <person name="Li C."/>
            <person name="Du R."/>
            <person name="Wang X."/>
            <person name="Sun T."/>
            <person name="Guo L."/>
            <person name="Liang H."/>
            <person name="Lu P."/>
            <person name="Wu Y."/>
            <person name="Zhang Z."/>
            <person name="Ro D.K."/>
            <person name="Shang Y."/>
            <person name="Huang S."/>
            <person name="Yan J."/>
        </authorList>
    </citation>
    <scope>NUCLEOTIDE SEQUENCE [LARGE SCALE GENOMIC DNA]</scope>
    <source>
        <strain evidence="17">Ta-2019</strain>
    </source>
</reference>
<keyword evidence="13" id="KW-0131">Cell cycle</keyword>
<keyword evidence="9" id="KW-0833">Ubl conjugation pathway</keyword>
<evidence type="ECO:0000256" key="4">
    <source>
        <dbReference type="ARBA" id="ARBA00019437"/>
    </source>
</evidence>
<feature type="non-terminal residue" evidence="17">
    <location>
        <position position="1"/>
    </location>
</feature>
<evidence type="ECO:0000313" key="17">
    <source>
        <dbReference type="EMBL" id="KAH9303219.1"/>
    </source>
</evidence>
<evidence type="ECO:0000256" key="16">
    <source>
        <dbReference type="SAM" id="MobiDB-lite"/>
    </source>
</evidence>